<comment type="similarity">
    <text evidence="1 3">Belongs to the peptidase S8 family.</text>
</comment>
<dbReference type="InterPro" id="IPR000209">
    <property type="entry name" value="Peptidase_S8/S53_dom"/>
</dbReference>
<reference evidence="7 8" key="1">
    <citation type="submission" date="2021-02" db="EMBL/GenBank/DDBJ databases">
        <title>Lactate utilizing bacteria of the human gut.</title>
        <authorList>
            <person name="Sheridan P.O."/>
        </authorList>
    </citation>
    <scope>NUCLEOTIDE SEQUENCE [LARGE SCALE GENOMIC DNA]</scope>
    <source>
        <strain evidence="7 8">HTF-83D</strain>
    </source>
</reference>
<feature type="coiled-coil region" evidence="4">
    <location>
        <begin position="38"/>
        <end position="65"/>
    </location>
</feature>
<dbReference type="Gene3D" id="3.40.50.200">
    <property type="entry name" value="Peptidase S8/S53 domain"/>
    <property type="match status" value="1"/>
</dbReference>
<dbReference type="RefSeq" id="WP_209292883.1">
    <property type="nucleotide sequence ID" value="NZ_JAFIQO010000032.1"/>
</dbReference>
<evidence type="ECO:0000256" key="1">
    <source>
        <dbReference type="ARBA" id="ARBA00011073"/>
    </source>
</evidence>
<dbReference type="Pfam" id="PF00082">
    <property type="entry name" value="Peptidase_S8"/>
    <property type="match status" value="1"/>
</dbReference>
<keyword evidence="2" id="KW-0378">Hydrolase</keyword>
<dbReference type="PROSITE" id="PS00136">
    <property type="entry name" value="SUBTILASE_ASP"/>
    <property type="match status" value="1"/>
</dbReference>
<dbReference type="EMBL" id="JAFIQO010000032">
    <property type="protein sequence ID" value="MBP0055988.1"/>
    <property type="molecule type" value="Genomic_DNA"/>
</dbReference>
<organism evidence="7 8">
    <name type="scientific">Anaerobutyricum soehngenii</name>
    <dbReference type="NCBI Taxonomy" id="105843"/>
    <lineage>
        <taxon>Bacteria</taxon>
        <taxon>Bacillati</taxon>
        <taxon>Bacillota</taxon>
        <taxon>Clostridia</taxon>
        <taxon>Lachnospirales</taxon>
        <taxon>Lachnospiraceae</taxon>
        <taxon>Anaerobutyricum</taxon>
    </lineage>
</organism>
<protein>
    <recommendedName>
        <fullName evidence="6">Peptidase S8/S53 domain-containing protein</fullName>
    </recommendedName>
</protein>
<feature type="domain" description="Peptidase S8/S53" evidence="6">
    <location>
        <begin position="160"/>
        <end position="218"/>
    </location>
</feature>
<keyword evidence="4" id="KW-0175">Coiled coil</keyword>
<keyword evidence="5" id="KW-0812">Transmembrane</keyword>
<evidence type="ECO:0000313" key="7">
    <source>
        <dbReference type="EMBL" id="MBP0055988.1"/>
    </source>
</evidence>
<sequence>MEKRTRRGMTLYLIVVCCCIIGLLAGISLFRQKGEKSKSEMEQKLEVQKEALEQLKEDEGEYNEKNIILSDTTKAEAEGLAESIGAKVRVTKNGKVAVLYLDGDKDIKQIYKNKKYLNYIGKMDPDYYGTLSSTSGIKGRSFTSLADNINLKDTWNQTKGSGTKIAVIDTGIDTDSKYLSSKISEKSFDATTGKVVSDYDISVVEERDQMTSHGTSVARTRL</sequence>
<dbReference type="PROSITE" id="PS51892">
    <property type="entry name" value="SUBTILASE"/>
    <property type="match status" value="1"/>
</dbReference>
<comment type="caution">
    <text evidence="3">Lacks conserved residue(s) required for the propagation of feature annotation.</text>
</comment>
<dbReference type="InterPro" id="IPR023827">
    <property type="entry name" value="Peptidase_S8_Asp-AS"/>
</dbReference>
<evidence type="ECO:0000313" key="8">
    <source>
        <dbReference type="Proteomes" id="UP001315001"/>
    </source>
</evidence>
<keyword evidence="5" id="KW-0472">Membrane</keyword>
<feature type="transmembrane region" description="Helical" evidence="5">
    <location>
        <begin position="12"/>
        <end position="30"/>
    </location>
</feature>
<proteinExistence type="inferred from homology"/>
<evidence type="ECO:0000256" key="4">
    <source>
        <dbReference type="SAM" id="Coils"/>
    </source>
</evidence>
<keyword evidence="8" id="KW-1185">Reference proteome</keyword>
<evidence type="ECO:0000256" key="5">
    <source>
        <dbReference type="SAM" id="Phobius"/>
    </source>
</evidence>
<keyword evidence="5" id="KW-1133">Transmembrane helix</keyword>
<evidence type="ECO:0000256" key="3">
    <source>
        <dbReference type="PROSITE-ProRule" id="PRU01240"/>
    </source>
</evidence>
<dbReference type="Proteomes" id="UP001315001">
    <property type="component" value="Unassembled WGS sequence"/>
</dbReference>
<dbReference type="InterPro" id="IPR036852">
    <property type="entry name" value="Peptidase_S8/S53_dom_sf"/>
</dbReference>
<evidence type="ECO:0000256" key="2">
    <source>
        <dbReference type="ARBA" id="ARBA00022801"/>
    </source>
</evidence>
<accession>A0ABS3ZH98</accession>
<gene>
    <name evidence="7" type="ORF">JYQ75_00950</name>
</gene>
<name>A0ABS3ZH98_9FIRM</name>
<evidence type="ECO:0000259" key="6">
    <source>
        <dbReference type="Pfam" id="PF00082"/>
    </source>
</evidence>
<comment type="caution">
    <text evidence="7">The sequence shown here is derived from an EMBL/GenBank/DDBJ whole genome shotgun (WGS) entry which is preliminary data.</text>
</comment>
<dbReference type="SUPFAM" id="SSF52743">
    <property type="entry name" value="Subtilisin-like"/>
    <property type="match status" value="1"/>
</dbReference>